<name>A0A2P5VPF8_GOSBA</name>
<evidence type="ECO:0000313" key="12">
    <source>
        <dbReference type="Proteomes" id="UP000239757"/>
    </source>
</evidence>
<feature type="compositionally biased region" description="Low complexity" evidence="9">
    <location>
        <begin position="288"/>
        <end position="298"/>
    </location>
</feature>
<dbReference type="AlphaFoldDB" id="A0A2P5VPF8"/>
<dbReference type="PROSITE" id="PS50213">
    <property type="entry name" value="FAS1"/>
    <property type="match status" value="1"/>
</dbReference>
<gene>
    <name evidence="11" type="ORF">GOBAR_AA39993</name>
</gene>
<dbReference type="OrthoDB" id="1652261at2759"/>
<keyword evidence="6" id="KW-0654">Proteoglycan</keyword>
<evidence type="ECO:0000256" key="4">
    <source>
        <dbReference type="ARBA" id="ARBA00022622"/>
    </source>
</evidence>
<dbReference type="FunFam" id="2.30.180.10:FF:000008">
    <property type="entry name" value="Fasciclin-like arabinogalactan protein 10"/>
    <property type="match status" value="1"/>
</dbReference>
<evidence type="ECO:0000313" key="11">
    <source>
        <dbReference type="EMBL" id="PPR80722.1"/>
    </source>
</evidence>
<keyword evidence="4" id="KW-0336">GPI-anchor</keyword>
<dbReference type="GO" id="GO:0005886">
    <property type="term" value="C:plasma membrane"/>
    <property type="evidence" value="ECO:0007669"/>
    <property type="project" value="UniProtKB-SubCell"/>
</dbReference>
<comment type="similarity">
    <text evidence="2">Belongs to the fasciclin-like AGP family.</text>
</comment>
<keyword evidence="5" id="KW-0732">Signal</keyword>
<evidence type="ECO:0000256" key="3">
    <source>
        <dbReference type="ARBA" id="ARBA00022475"/>
    </source>
</evidence>
<evidence type="ECO:0000256" key="5">
    <source>
        <dbReference type="ARBA" id="ARBA00022729"/>
    </source>
</evidence>
<evidence type="ECO:0000256" key="7">
    <source>
        <dbReference type="ARBA" id="ARBA00023136"/>
    </source>
</evidence>
<feature type="region of interest" description="Disordered" evidence="9">
    <location>
        <begin position="288"/>
        <end position="335"/>
    </location>
</feature>
<evidence type="ECO:0000256" key="8">
    <source>
        <dbReference type="ARBA" id="ARBA00023288"/>
    </source>
</evidence>
<evidence type="ECO:0000259" key="10">
    <source>
        <dbReference type="PROSITE" id="PS50213"/>
    </source>
</evidence>
<evidence type="ECO:0000256" key="2">
    <source>
        <dbReference type="ARBA" id="ARBA00007843"/>
    </source>
</evidence>
<keyword evidence="6" id="KW-0325">Glycoprotein</keyword>
<sequence length="371" mass="39146">MEIMARMGDVDVQSSQVVWGTSKLYKKEMFWDPQKLQKISDGTTLTTTLYQTTGNALGNLSFFNITNLLGGKVGFGSAILGSKLDSSYTKSVKQIPYNISILEINAPIIAPGILTSLASLFFGFNITGLLEKAGYKTFASLLTSSGMLKTYESALDKGLTVFAPFDKAFKAEGVLDLSKLTNAEQVSLLEYHASSDYKPKGTLKTTKDPISTMATNGAGKYDLTVTIFGNSVTLHTGVGPSRVAEVVFDSSSVAIFTVDNVLLSSELFDKSPSSAPALEPVYSPSPTPYLSLSPSPMSEAASPLTASPRAPPTGTPVGSPADAPTGLLENNTSNNAAGHELSVSACEEIVGGYNKRKVLVVVAVGKAKLKL</sequence>
<dbReference type="InterPro" id="IPR033254">
    <property type="entry name" value="Plant_FLA"/>
</dbReference>
<feature type="domain" description="FAS1" evidence="10">
    <location>
        <begin position="122"/>
        <end position="262"/>
    </location>
</feature>
<dbReference type="Gene3D" id="2.30.180.10">
    <property type="entry name" value="FAS1 domain"/>
    <property type="match status" value="1"/>
</dbReference>
<dbReference type="GO" id="GO:0098552">
    <property type="term" value="C:side of membrane"/>
    <property type="evidence" value="ECO:0007669"/>
    <property type="project" value="UniProtKB-KW"/>
</dbReference>
<dbReference type="SUPFAM" id="SSF82153">
    <property type="entry name" value="FAS1 domain"/>
    <property type="match status" value="1"/>
</dbReference>
<dbReference type="InterPro" id="IPR036378">
    <property type="entry name" value="FAS1_dom_sf"/>
</dbReference>
<accession>A0A2P5VPF8</accession>
<keyword evidence="7" id="KW-0472">Membrane</keyword>
<reference evidence="11 12" key="1">
    <citation type="submission" date="2015-01" db="EMBL/GenBank/DDBJ databases">
        <title>Genome of allotetraploid Gossypium barbadense reveals genomic plasticity and fiber elongation in cotton evolution.</title>
        <authorList>
            <person name="Chen X."/>
            <person name="Liu X."/>
            <person name="Zhao B."/>
            <person name="Zheng H."/>
            <person name="Hu Y."/>
            <person name="Lu G."/>
            <person name="Yang C."/>
            <person name="Chen J."/>
            <person name="Shan C."/>
            <person name="Zhang L."/>
            <person name="Zhou Y."/>
            <person name="Wang L."/>
            <person name="Guo W."/>
            <person name="Bai Y."/>
            <person name="Ruan J."/>
            <person name="Shangguan X."/>
            <person name="Mao Y."/>
            <person name="Jiang J."/>
            <person name="Zhu Y."/>
            <person name="Lei J."/>
            <person name="Kang H."/>
            <person name="Chen S."/>
            <person name="He X."/>
            <person name="Wang R."/>
            <person name="Wang Y."/>
            <person name="Chen J."/>
            <person name="Wang L."/>
            <person name="Yu S."/>
            <person name="Wang B."/>
            <person name="Wei J."/>
            <person name="Song S."/>
            <person name="Lu X."/>
            <person name="Gao Z."/>
            <person name="Gu W."/>
            <person name="Deng X."/>
            <person name="Ma D."/>
            <person name="Wang S."/>
            <person name="Liang W."/>
            <person name="Fang L."/>
            <person name="Cai C."/>
            <person name="Zhu X."/>
            <person name="Zhou B."/>
            <person name="Zhang Y."/>
            <person name="Chen Z."/>
            <person name="Xu S."/>
            <person name="Zhu R."/>
            <person name="Wang S."/>
            <person name="Zhang T."/>
            <person name="Zhao G."/>
        </authorList>
    </citation>
    <scope>NUCLEOTIDE SEQUENCE [LARGE SCALE GENOMIC DNA]</scope>
    <source>
        <strain evidence="12">cv. Xinhai21</strain>
        <tissue evidence="11">Leaf</tissue>
    </source>
</reference>
<keyword evidence="8" id="KW-0449">Lipoprotein</keyword>
<proteinExistence type="inferred from homology"/>
<dbReference type="Pfam" id="PF02469">
    <property type="entry name" value="Fasciclin"/>
    <property type="match status" value="1"/>
</dbReference>
<dbReference type="InterPro" id="IPR000782">
    <property type="entry name" value="FAS1_domain"/>
</dbReference>
<evidence type="ECO:0000256" key="6">
    <source>
        <dbReference type="ARBA" id="ARBA00022974"/>
    </source>
</evidence>
<dbReference type="EMBL" id="KZ671692">
    <property type="protein sequence ID" value="PPR80722.1"/>
    <property type="molecule type" value="Genomic_DNA"/>
</dbReference>
<dbReference type="PANTHER" id="PTHR32382">
    <property type="entry name" value="FASCICLIN-LIKE ARABINOGALACTAN PROTEIN"/>
    <property type="match status" value="1"/>
</dbReference>
<organism evidence="11 12">
    <name type="scientific">Gossypium barbadense</name>
    <name type="common">Sea Island cotton</name>
    <name type="synonym">Hibiscus barbadensis</name>
    <dbReference type="NCBI Taxonomy" id="3634"/>
    <lineage>
        <taxon>Eukaryota</taxon>
        <taxon>Viridiplantae</taxon>
        <taxon>Streptophyta</taxon>
        <taxon>Embryophyta</taxon>
        <taxon>Tracheophyta</taxon>
        <taxon>Spermatophyta</taxon>
        <taxon>Magnoliopsida</taxon>
        <taxon>eudicotyledons</taxon>
        <taxon>Gunneridae</taxon>
        <taxon>Pentapetalae</taxon>
        <taxon>rosids</taxon>
        <taxon>malvids</taxon>
        <taxon>Malvales</taxon>
        <taxon>Malvaceae</taxon>
        <taxon>Malvoideae</taxon>
        <taxon>Gossypium</taxon>
    </lineage>
</organism>
<evidence type="ECO:0000256" key="9">
    <source>
        <dbReference type="SAM" id="MobiDB-lite"/>
    </source>
</evidence>
<dbReference type="Proteomes" id="UP000239757">
    <property type="component" value="Unassembled WGS sequence"/>
</dbReference>
<keyword evidence="3" id="KW-1003">Cell membrane</keyword>
<protein>
    <recommendedName>
        <fullName evidence="10">FAS1 domain-containing protein</fullName>
    </recommendedName>
</protein>
<evidence type="ECO:0000256" key="1">
    <source>
        <dbReference type="ARBA" id="ARBA00004609"/>
    </source>
</evidence>
<dbReference type="SMART" id="SM00554">
    <property type="entry name" value="FAS1"/>
    <property type="match status" value="1"/>
</dbReference>
<comment type="subcellular location">
    <subcellularLocation>
        <location evidence="1">Cell membrane</location>
        <topology evidence="1">Lipid-anchor</topology>
        <topology evidence="1">GPI-anchor</topology>
    </subcellularLocation>
</comment>
<dbReference type="PANTHER" id="PTHR32382:SF5">
    <property type="entry name" value="FASCICLIN-LIKE ARABINOGALACTAN PROTEIN 8"/>
    <property type="match status" value="1"/>
</dbReference>